<dbReference type="OrthoDB" id="9945379at2"/>
<keyword evidence="1" id="KW-1133">Transmembrane helix</keyword>
<protein>
    <submittedName>
        <fullName evidence="2">Uncharacterized protein</fullName>
    </submittedName>
</protein>
<dbReference type="RefSeq" id="WP_085756724.1">
    <property type="nucleotide sequence ID" value="NZ_CP019343.1"/>
</dbReference>
<dbReference type="AlphaFoldDB" id="A0A1X9NCE7"/>
<reference evidence="2 4" key="1">
    <citation type="submission" date="2016-11" db="EMBL/GenBank/DDBJ databases">
        <title>Trade-off between light-utilization and light-protection in marine flavobacteria.</title>
        <authorList>
            <person name="Kumagai Y."/>
        </authorList>
    </citation>
    <scope>NUCLEOTIDE SEQUENCE [LARGE SCALE GENOMIC DNA]</scope>
    <source>
        <strain evidence="2 4">NBRC 107125</strain>
    </source>
</reference>
<dbReference type="STRING" id="716816.BST96_00020"/>
<feature type="transmembrane region" description="Helical" evidence="1">
    <location>
        <begin position="46"/>
        <end position="66"/>
    </location>
</feature>
<organism evidence="2 4">
    <name type="scientific">Oceanicoccus sagamiensis</name>
    <dbReference type="NCBI Taxonomy" id="716816"/>
    <lineage>
        <taxon>Bacteria</taxon>
        <taxon>Pseudomonadati</taxon>
        <taxon>Pseudomonadota</taxon>
        <taxon>Gammaproteobacteria</taxon>
        <taxon>Cellvibrionales</taxon>
        <taxon>Spongiibacteraceae</taxon>
        <taxon>Oceanicoccus</taxon>
    </lineage>
</organism>
<dbReference type="EMBL" id="CP019343">
    <property type="protein sequence ID" value="ARN72637.1"/>
    <property type="molecule type" value="Genomic_DNA"/>
</dbReference>
<evidence type="ECO:0000256" key="1">
    <source>
        <dbReference type="SAM" id="Phobius"/>
    </source>
</evidence>
<keyword evidence="1" id="KW-0472">Membrane</keyword>
<proteinExistence type="predicted"/>
<dbReference type="KEGG" id="osg:BST96_20260"/>
<evidence type="ECO:0000313" key="3">
    <source>
        <dbReference type="EMBL" id="ARN76231.1"/>
    </source>
</evidence>
<dbReference type="KEGG" id="osg:BST96_00020"/>
<evidence type="ECO:0000313" key="4">
    <source>
        <dbReference type="Proteomes" id="UP000193450"/>
    </source>
</evidence>
<keyword evidence="4" id="KW-1185">Reference proteome</keyword>
<gene>
    <name evidence="2" type="ORF">BST96_00020</name>
    <name evidence="3" type="ORF">BST96_20260</name>
</gene>
<evidence type="ECO:0000313" key="2">
    <source>
        <dbReference type="EMBL" id="ARN72637.1"/>
    </source>
</evidence>
<feature type="transmembrane region" description="Helical" evidence="1">
    <location>
        <begin position="6"/>
        <end position="25"/>
    </location>
</feature>
<accession>A0A1X9NCE7</accession>
<keyword evidence="1" id="KW-0812">Transmembrane</keyword>
<dbReference type="Proteomes" id="UP000193450">
    <property type="component" value="Chromosome"/>
</dbReference>
<name>A0A1X9NCE7_9GAMM</name>
<dbReference type="EMBL" id="CP019343">
    <property type="protein sequence ID" value="ARN76231.1"/>
    <property type="molecule type" value="Genomic_DNA"/>
</dbReference>
<sequence>MLANWMVFPEYMALGALGAASIEYLKNYELKNNRTALTYRRIIASLVYRFKFLLFLLASGFIAWALNENNPNATVWQIVISGAGANALANKGIEASLSRQELTAGAEDDQPPGLSAERPHPYRITLRDLF</sequence>